<dbReference type="EMBL" id="AZGZ01000009">
    <property type="protein sequence ID" value="KZZ93089.1"/>
    <property type="molecule type" value="Genomic_DNA"/>
</dbReference>
<dbReference type="VEuPathDB" id="FungiDB:AAP_02555"/>
<dbReference type="CDD" id="cd10567">
    <property type="entry name" value="SWIB-MDM2_like"/>
    <property type="match status" value="1"/>
</dbReference>
<dbReference type="AlphaFoldDB" id="A0A167ZTY1"/>
<organism evidence="4 5">
    <name type="scientific">Ascosphaera apis ARSEF 7405</name>
    <dbReference type="NCBI Taxonomy" id="392613"/>
    <lineage>
        <taxon>Eukaryota</taxon>
        <taxon>Fungi</taxon>
        <taxon>Dikarya</taxon>
        <taxon>Ascomycota</taxon>
        <taxon>Pezizomycotina</taxon>
        <taxon>Eurotiomycetes</taxon>
        <taxon>Eurotiomycetidae</taxon>
        <taxon>Onygenales</taxon>
        <taxon>Ascosphaeraceae</taxon>
        <taxon>Ascosphaera</taxon>
    </lineage>
</organism>
<protein>
    <submittedName>
        <fullName evidence="4">SWIB/MDM2 domain-containing protein</fullName>
    </submittedName>
</protein>
<proteinExistence type="predicted"/>
<feature type="domain" description="DEK-C" evidence="3">
    <location>
        <begin position="1"/>
        <end position="47"/>
    </location>
</feature>
<dbReference type="InterPro" id="IPR036885">
    <property type="entry name" value="SWIB_MDM2_dom_sf"/>
</dbReference>
<dbReference type="Proteomes" id="UP000242877">
    <property type="component" value="Unassembled WGS sequence"/>
</dbReference>
<feature type="region of interest" description="Disordered" evidence="1">
    <location>
        <begin position="52"/>
        <end position="180"/>
    </location>
</feature>
<dbReference type="Pfam" id="PF02201">
    <property type="entry name" value="SWIB"/>
    <property type="match status" value="1"/>
</dbReference>
<dbReference type="PROSITE" id="PS51925">
    <property type="entry name" value="SWIB_MDM2"/>
    <property type="match status" value="1"/>
</dbReference>
<keyword evidence="5" id="KW-1185">Reference proteome</keyword>
<name>A0A167ZTY1_9EURO</name>
<feature type="domain" description="DM2" evidence="2">
    <location>
        <begin position="175"/>
        <end position="233"/>
    </location>
</feature>
<gene>
    <name evidence="4" type="ORF">AAP_02555</name>
</gene>
<accession>A0A167ZTY1</accession>
<dbReference type="SUPFAM" id="SSF109715">
    <property type="entry name" value="DEK C-terminal domain"/>
    <property type="match status" value="1"/>
</dbReference>
<comment type="caution">
    <text evidence="4">The sequence shown here is derived from an EMBL/GenBank/DDBJ whole genome shotgun (WGS) entry which is preliminary data.</text>
</comment>
<dbReference type="OrthoDB" id="10251073at2759"/>
<evidence type="ECO:0000256" key="1">
    <source>
        <dbReference type="SAM" id="MobiDB-lite"/>
    </source>
</evidence>
<dbReference type="Pfam" id="PF08766">
    <property type="entry name" value="DEK_C"/>
    <property type="match status" value="1"/>
</dbReference>
<evidence type="ECO:0000259" key="2">
    <source>
        <dbReference type="PROSITE" id="PS51925"/>
    </source>
</evidence>
<evidence type="ECO:0000259" key="3">
    <source>
        <dbReference type="PROSITE" id="PS51998"/>
    </source>
</evidence>
<dbReference type="InterPro" id="IPR003121">
    <property type="entry name" value="SWIB_MDM2_domain"/>
</dbReference>
<dbReference type="SUPFAM" id="SSF47592">
    <property type="entry name" value="SWIB/MDM2 domain"/>
    <property type="match status" value="1"/>
</dbReference>
<feature type="compositionally biased region" description="Basic residues" evidence="1">
    <location>
        <begin position="143"/>
        <end position="156"/>
    </location>
</feature>
<dbReference type="SMART" id="SM00151">
    <property type="entry name" value="SWIB"/>
    <property type="match status" value="1"/>
</dbReference>
<evidence type="ECO:0000313" key="4">
    <source>
        <dbReference type="EMBL" id="KZZ93089.1"/>
    </source>
</evidence>
<dbReference type="Gene3D" id="1.10.245.10">
    <property type="entry name" value="SWIB/MDM2 domain"/>
    <property type="match status" value="1"/>
</dbReference>
<dbReference type="PANTHER" id="PTHR13844">
    <property type="entry name" value="SWI/SNF-RELATED MATRIX-ASSOCIATED ACTIN-DEPENDENT REGULATOR OF CHROMATIN SUBFAMILY D"/>
    <property type="match status" value="1"/>
</dbReference>
<dbReference type="PROSITE" id="PS51998">
    <property type="entry name" value="DEK_C"/>
    <property type="match status" value="1"/>
</dbReference>
<reference evidence="4 5" key="1">
    <citation type="journal article" date="2016" name="Genome Biol. Evol.">
        <title>Divergent and convergent evolution of fungal pathogenicity.</title>
        <authorList>
            <person name="Shang Y."/>
            <person name="Xiao G."/>
            <person name="Zheng P."/>
            <person name="Cen K."/>
            <person name="Zhan S."/>
            <person name="Wang C."/>
        </authorList>
    </citation>
    <scope>NUCLEOTIDE SEQUENCE [LARGE SCALE GENOMIC DNA]</scope>
    <source>
        <strain evidence="4 5">ARSEF 7405</strain>
    </source>
</reference>
<dbReference type="InterPro" id="IPR019835">
    <property type="entry name" value="SWIB_domain"/>
</dbReference>
<dbReference type="InterPro" id="IPR014876">
    <property type="entry name" value="DEK_C"/>
</dbReference>
<sequence length="233" mass="25889">MEHGILAHSDINVVSAKHIRKELQDIVGEDLSSQKNAIKELIMQRFDLFVDSHEEEADKTETPVQNSDADGEPDVDILSPAQKREATYDDDDDDGAVAAGEHEPPSKKRRQSSMESDAALAARLQAEENLTRRRTRGAGSKKPTPKKKTKKVKSAAKMKTADGAEGDDAPKKNTGFHRPMGLSPALSAFLDGAETMPRPQIVKHLWQYIRANDLQDPADRRQIRCDDKIESRL</sequence>
<evidence type="ECO:0000313" key="5">
    <source>
        <dbReference type="Proteomes" id="UP000242877"/>
    </source>
</evidence>